<dbReference type="EMBL" id="JBIRGQ010000001">
    <property type="protein sequence ID" value="MFH8543942.1"/>
    <property type="molecule type" value="Genomic_DNA"/>
</dbReference>
<sequence>MTTLIPSASPRVVRELADDLAVDADLRDRAGKPPFDEVARLREAGLPALLTPPAPEDGADGADGTDGRGSDWRTACTAVRDIAAADSSIAELLAHHHALSWSPRLFAAPGNAAALERRAVHEQWLWGGDIDLPDAQTGTDLTLAPTADGHVLHGRRSLTAGVAVADRLVHTARRTDSGEWVVVHVNPAHPGVSTEPAHDLLGQRLSGAGAVSYDDVPVAAHQVLGTVPVDEHEISPYTALAPLTRRLLLVQVGLGNAEGALSEARDISRALPRPVLMGALDTGADCGPPPTDPYLLLAYGELATAAHTAAAVVERATEALARGLETGPALGADERAEITFLVGAAEAVTAEAALHITTRVLELTAGAPSPSADPGIDRFWRNARALTAHSSAAHRLRDIGEHYLNGLH</sequence>
<protein>
    <submittedName>
        <fullName evidence="4">Acyl-CoA dehydrogenase</fullName>
    </submittedName>
</protein>
<evidence type="ECO:0000313" key="4">
    <source>
        <dbReference type="EMBL" id="MFH8543942.1"/>
    </source>
</evidence>
<accession>A0ABW7QG63</accession>
<dbReference type="SUPFAM" id="SSF56645">
    <property type="entry name" value="Acyl-CoA dehydrogenase NM domain-like"/>
    <property type="match status" value="1"/>
</dbReference>
<comment type="caution">
    <text evidence="4">The sequence shown here is derived from an EMBL/GenBank/DDBJ whole genome shotgun (WGS) entry which is preliminary data.</text>
</comment>
<gene>
    <name evidence="4" type="ORF">ACH4F9_02875</name>
</gene>
<dbReference type="InterPro" id="IPR046373">
    <property type="entry name" value="Acyl-CoA_Oxase/DH_mid-dom_sf"/>
</dbReference>
<evidence type="ECO:0000256" key="1">
    <source>
        <dbReference type="ARBA" id="ARBA00023002"/>
    </source>
</evidence>
<name>A0ABW7QG63_9ACTN</name>
<dbReference type="Proteomes" id="UP001610818">
    <property type="component" value="Unassembled WGS sequence"/>
</dbReference>
<dbReference type="InterPro" id="IPR013107">
    <property type="entry name" value="Acyl-CoA_DH_C"/>
</dbReference>
<dbReference type="RefSeq" id="WP_397707189.1">
    <property type="nucleotide sequence ID" value="NZ_JBIRGN010000001.1"/>
</dbReference>
<dbReference type="InterPro" id="IPR037069">
    <property type="entry name" value="AcylCoA_DH/ox_N_sf"/>
</dbReference>
<keyword evidence="1" id="KW-0560">Oxidoreductase</keyword>
<evidence type="ECO:0000259" key="3">
    <source>
        <dbReference type="Pfam" id="PF08028"/>
    </source>
</evidence>
<dbReference type="InterPro" id="IPR009100">
    <property type="entry name" value="AcylCoA_DH/oxidase_NM_dom_sf"/>
</dbReference>
<keyword evidence="5" id="KW-1185">Reference proteome</keyword>
<dbReference type="Gene3D" id="2.40.110.10">
    <property type="entry name" value="Butyryl-CoA Dehydrogenase, subunit A, domain 2"/>
    <property type="match status" value="1"/>
</dbReference>
<dbReference type="Gene3D" id="1.10.540.10">
    <property type="entry name" value="Acyl-CoA dehydrogenase/oxidase, N-terminal domain"/>
    <property type="match status" value="1"/>
</dbReference>
<evidence type="ECO:0000313" key="5">
    <source>
        <dbReference type="Proteomes" id="UP001610818"/>
    </source>
</evidence>
<feature type="region of interest" description="Disordered" evidence="2">
    <location>
        <begin position="47"/>
        <end position="70"/>
    </location>
</feature>
<reference evidence="4 5" key="1">
    <citation type="submission" date="2024-10" db="EMBL/GenBank/DDBJ databases">
        <title>The Natural Products Discovery Center: Release of the First 8490 Sequenced Strains for Exploring Actinobacteria Biosynthetic Diversity.</title>
        <authorList>
            <person name="Kalkreuter E."/>
            <person name="Kautsar S.A."/>
            <person name="Yang D."/>
            <person name="Bader C.D."/>
            <person name="Teijaro C.N."/>
            <person name="Fluegel L."/>
            <person name="Davis C.M."/>
            <person name="Simpson J.R."/>
            <person name="Lauterbach L."/>
            <person name="Steele A.D."/>
            <person name="Gui C."/>
            <person name="Meng S."/>
            <person name="Li G."/>
            <person name="Viehrig K."/>
            <person name="Ye F."/>
            <person name="Su P."/>
            <person name="Kiefer A.F."/>
            <person name="Nichols A."/>
            <person name="Cepeda A.J."/>
            <person name="Yan W."/>
            <person name="Fan B."/>
            <person name="Jiang Y."/>
            <person name="Adhikari A."/>
            <person name="Zheng C.-J."/>
            <person name="Schuster L."/>
            <person name="Cowan T.M."/>
            <person name="Smanski M.J."/>
            <person name="Chevrette M.G."/>
            <person name="De Carvalho L.P.S."/>
            <person name="Shen B."/>
        </authorList>
    </citation>
    <scope>NUCLEOTIDE SEQUENCE [LARGE SCALE GENOMIC DNA]</scope>
    <source>
        <strain evidence="4 5">NPDC017990</strain>
    </source>
</reference>
<dbReference type="SUPFAM" id="SSF47203">
    <property type="entry name" value="Acyl-CoA dehydrogenase C-terminal domain-like"/>
    <property type="match status" value="1"/>
</dbReference>
<proteinExistence type="predicted"/>
<dbReference type="InterPro" id="IPR036250">
    <property type="entry name" value="AcylCo_DH-like_C"/>
</dbReference>
<organism evidence="4 5">
    <name type="scientific">Streptomyces longisporoflavus</name>
    <dbReference type="NCBI Taxonomy" id="28044"/>
    <lineage>
        <taxon>Bacteria</taxon>
        <taxon>Bacillati</taxon>
        <taxon>Actinomycetota</taxon>
        <taxon>Actinomycetes</taxon>
        <taxon>Kitasatosporales</taxon>
        <taxon>Streptomycetaceae</taxon>
        <taxon>Streptomyces</taxon>
    </lineage>
</organism>
<evidence type="ECO:0000256" key="2">
    <source>
        <dbReference type="SAM" id="MobiDB-lite"/>
    </source>
</evidence>
<dbReference type="Gene3D" id="1.20.140.10">
    <property type="entry name" value="Butyryl-CoA Dehydrogenase, subunit A, domain 3"/>
    <property type="match status" value="1"/>
</dbReference>
<feature type="domain" description="Acyl-CoA dehydrogenase C-terminal" evidence="3">
    <location>
        <begin position="249"/>
        <end position="391"/>
    </location>
</feature>
<dbReference type="Pfam" id="PF08028">
    <property type="entry name" value="Acyl-CoA_dh_2"/>
    <property type="match status" value="1"/>
</dbReference>